<keyword evidence="6 7" id="KW-0472">Membrane</keyword>
<feature type="non-terminal residue" evidence="9">
    <location>
        <position position="1"/>
    </location>
</feature>
<dbReference type="GO" id="GO:0005886">
    <property type="term" value="C:plasma membrane"/>
    <property type="evidence" value="ECO:0007669"/>
    <property type="project" value="UniProtKB-SubCell"/>
</dbReference>
<feature type="transmembrane region" description="Helical" evidence="7">
    <location>
        <begin position="280"/>
        <end position="304"/>
    </location>
</feature>
<dbReference type="InterPro" id="IPR003362">
    <property type="entry name" value="Bact_transf"/>
</dbReference>
<proteinExistence type="predicted"/>
<evidence type="ECO:0000256" key="1">
    <source>
        <dbReference type="ARBA" id="ARBA00004236"/>
    </source>
</evidence>
<evidence type="ECO:0000259" key="8">
    <source>
        <dbReference type="Pfam" id="PF02397"/>
    </source>
</evidence>
<keyword evidence="4 7" id="KW-0812">Transmembrane</keyword>
<feature type="transmembrane region" description="Helical" evidence="7">
    <location>
        <begin position="54"/>
        <end position="75"/>
    </location>
</feature>
<feature type="non-terminal residue" evidence="9">
    <location>
        <position position="400"/>
    </location>
</feature>
<protein>
    <recommendedName>
        <fullName evidence="8">Bacterial sugar transferase domain-containing protein</fullName>
    </recommendedName>
</protein>
<evidence type="ECO:0000256" key="6">
    <source>
        <dbReference type="ARBA" id="ARBA00023136"/>
    </source>
</evidence>
<feature type="transmembrane region" description="Helical" evidence="7">
    <location>
        <begin position="12"/>
        <end position="34"/>
    </location>
</feature>
<evidence type="ECO:0000256" key="7">
    <source>
        <dbReference type="SAM" id="Phobius"/>
    </source>
</evidence>
<keyword evidence="2" id="KW-1003">Cell membrane</keyword>
<feature type="transmembrane region" description="Helical" evidence="7">
    <location>
        <begin position="87"/>
        <end position="105"/>
    </location>
</feature>
<keyword evidence="5 7" id="KW-1133">Transmembrane helix</keyword>
<dbReference type="EMBL" id="LAZR01054355">
    <property type="protein sequence ID" value="KKK78736.1"/>
    <property type="molecule type" value="Genomic_DNA"/>
</dbReference>
<name>A0A0F9B2F5_9ZZZZ</name>
<comment type="subcellular location">
    <subcellularLocation>
        <location evidence="1">Cell membrane</location>
    </subcellularLocation>
</comment>
<comment type="caution">
    <text evidence="9">The sequence shown here is derived from an EMBL/GenBank/DDBJ whole genome shotgun (WGS) entry which is preliminary data.</text>
</comment>
<evidence type="ECO:0000256" key="2">
    <source>
        <dbReference type="ARBA" id="ARBA00022475"/>
    </source>
</evidence>
<gene>
    <name evidence="9" type="ORF">LCGC14_2840570</name>
</gene>
<feature type="transmembrane region" description="Helical" evidence="7">
    <location>
        <begin position="117"/>
        <end position="142"/>
    </location>
</feature>
<dbReference type="AlphaFoldDB" id="A0A0F9B2F5"/>
<dbReference type="Pfam" id="PF02397">
    <property type="entry name" value="Bac_transf"/>
    <property type="match status" value="1"/>
</dbReference>
<evidence type="ECO:0000256" key="4">
    <source>
        <dbReference type="ARBA" id="ARBA00022692"/>
    </source>
</evidence>
<dbReference type="Gene3D" id="3.40.50.720">
    <property type="entry name" value="NAD(P)-binding Rossmann-like Domain"/>
    <property type="match status" value="1"/>
</dbReference>
<sequence length="400" mass="44411">PAATLSFVKRWWVGPVLFLTDTLALQLALGLGFLVRLGLLSWLPIGMGWRQYQVLSPLMMMVPLGGLLVGLYPGYGLGPVARLRRQTTVLVVLMGLFVLWQSEMLNVFLPDLALPRLAILLTMGFGMLLCPLGESLVIRFLVRMGVWGAPAAIIGSSKAVGRIIRALREEHTLGWVPVAVFCNDAEAAQRDIEGVPLLGPMARSRAVSGKIHIAVLAPTNNDNGQYVPMVSRLRFRRIVIVPDLDGLPVLGIRARDLGGMAGLEIHRNLLKLHNLIIKRILDYIIGAPMFVVSLPILAVAVFLIKRTSPGPAFFTQERIGLGGRRIGIWKLRTMYVDAESRLSDHLERNPQARREWEQFCKLKDDPRIIPGIGRFLRRTSLDELPQLWNILKGEMSLVGP</sequence>
<feature type="domain" description="Bacterial sugar transferase" evidence="8">
    <location>
        <begin position="278"/>
        <end position="400"/>
    </location>
</feature>
<organism evidence="9">
    <name type="scientific">marine sediment metagenome</name>
    <dbReference type="NCBI Taxonomy" id="412755"/>
    <lineage>
        <taxon>unclassified sequences</taxon>
        <taxon>metagenomes</taxon>
        <taxon>ecological metagenomes</taxon>
    </lineage>
</organism>
<dbReference type="PANTHER" id="PTHR30576:SF4">
    <property type="entry name" value="UNDECAPRENYL-PHOSPHATE GALACTOSE PHOSPHOTRANSFERASE"/>
    <property type="match status" value="1"/>
</dbReference>
<evidence type="ECO:0000256" key="3">
    <source>
        <dbReference type="ARBA" id="ARBA00022679"/>
    </source>
</evidence>
<evidence type="ECO:0000313" key="9">
    <source>
        <dbReference type="EMBL" id="KKK78736.1"/>
    </source>
</evidence>
<accession>A0A0F9B2F5</accession>
<evidence type="ECO:0000256" key="5">
    <source>
        <dbReference type="ARBA" id="ARBA00022989"/>
    </source>
</evidence>
<reference evidence="9" key="1">
    <citation type="journal article" date="2015" name="Nature">
        <title>Complex archaea that bridge the gap between prokaryotes and eukaryotes.</title>
        <authorList>
            <person name="Spang A."/>
            <person name="Saw J.H."/>
            <person name="Jorgensen S.L."/>
            <person name="Zaremba-Niedzwiedzka K."/>
            <person name="Martijn J."/>
            <person name="Lind A.E."/>
            <person name="van Eijk R."/>
            <person name="Schleper C."/>
            <person name="Guy L."/>
            <person name="Ettema T.J."/>
        </authorList>
    </citation>
    <scope>NUCLEOTIDE SEQUENCE</scope>
</reference>
<dbReference type="PANTHER" id="PTHR30576">
    <property type="entry name" value="COLANIC BIOSYNTHESIS UDP-GLUCOSE LIPID CARRIER TRANSFERASE"/>
    <property type="match status" value="1"/>
</dbReference>
<keyword evidence="3" id="KW-0808">Transferase</keyword>
<dbReference type="GO" id="GO:0016780">
    <property type="term" value="F:phosphotransferase activity, for other substituted phosphate groups"/>
    <property type="evidence" value="ECO:0007669"/>
    <property type="project" value="TreeGrafter"/>
</dbReference>